<reference evidence="2 3" key="1">
    <citation type="submission" date="2020-08" db="EMBL/GenBank/DDBJ databases">
        <title>Genomic Encyclopedia of Type Strains, Phase III (KMG-III): the genomes of soil and plant-associated and newly described type strains.</title>
        <authorList>
            <person name="Whitman W."/>
        </authorList>
    </citation>
    <scope>NUCLEOTIDE SEQUENCE [LARGE SCALE GENOMIC DNA]</scope>
    <source>
        <strain evidence="2 3">CECT 5995</strain>
    </source>
</reference>
<dbReference type="InterPro" id="IPR015032">
    <property type="entry name" value="ThsB__TIR-like_domain"/>
</dbReference>
<protein>
    <recommendedName>
        <fullName evidence="1">Thoeris protein ThsB TIR-like domain-containing protein</fullName>
    </recommendedName>
</protein>
<sequence length="209" mass="23599">MKIIKEQEKGVTRKTFFSFHYQEDVWRAWNVRNCLVVSKNQEVGGFLDSSVFEASKKESDEALKTFLRNGLKNTSVTCVLAGQYTAARRWVRYEIVRSVLKGNGLFTVDIDGLRNKAKALGVKGTDPLTEVGVYCSNDKIYFAELQDGKWVKYSDYTLAISASDLWFDAPTSNTVVRLSKYCMRYDFAAQNGRKNIAGWIETAAAQAGR</sequence>
<gene>
    <name evidence="2" type="ORF">FHR96_002361</name>
</gene>
<evidence type="ECO:0000313" key="2">
    <source>
        <dbReference type="EMBL" id="MBB3141482.1"/>
    </source>
</evidence>
<evidence type="ECO:0000259" key="1">
    <source>
        <dbReference type="Pfam" id="PF08937"/>
    </source>
</evidence>
<dbReference type="SUPFAM" id="SSF52206">
    <property type="entry name" value="Hypothetical protein MTH538"/>
    <property type="match status" value="1"/>
</dbReference>
<comment type="caution">
    <text evidence="2">The sequence shown here is derived from an EMBL/GenBank/DDBJ whole genome shotgun (WGS) entry which is preliminary data.</text>
</comment>
<dbReference type="Proteomes" id="UP000525987">
    <property type="component" value="Unassembled WGS sequence"/>
</dbReference>
<feature type="domain" description="Thoeris protein ThsB TIR-like" evidence="1">
    <location>
        <begin position="16"/>
        <end position="114"/>
    </location>
</feature>
<dbReference type="EMBL" id="JACHXM010000010">
    <property type="protein sequence ID" value="MBB3141482.1"/>
    <property type="molecule type" value="Genomic_DNA"/>
</dbReference>
<organism evidence="2 3">
    <name type="scientific">Halomonas organivorans</name>
    <dbReference type="NCBI Taxonomy" id="257772"/>
    <lineage>
        <taxon>Bacteria</taxon>
        <taxon>Pseudomonadati</taxon>
        <taxon>Pseudomonadota</taxon>
        <taxon>Gammaproteobacteria</taxon>
        <taxon>Oceanospirillales</taxon>
        <taxon>Halomonadaceae</taxon>
        <taxon>Halomonas</taxon>
    </lineage>
</organism>
<dbReference type="Pfam" id="PF08937">
    <property type="entry name" value="ThsB_TIR"/>
    <property type="match status" value="1"/>
</dbReference>
<evidence type="ECO:0000313" key="3">
    <source>
        <dbReference type="Proteomes" id="UP000525987"/>
    </source>
</evidence>
<dbReference type="InterPro" id="IPR036490">
    <property type="entry name" value="ThsB_TIR-like_sf"/>
</dbReference>
<proteinExistence type="predicted"/>
<keyword evidence="3" id="KW-1185">Reference proteome</keyword>
<accession>A0A7W5G612</accession>
<dbReference type="AlphaFoldDB" id="A0A7W5G612"/>
<name>A0A7W5G612_9GAMM</name>
<dbReference type="RefSeq" id="WP_221195795.1">
    <property type="nucleotide sequence ID" value="NZ_JACHXM010000010.1"/>
</dbReference>